<sequence>MRLFEALLSISCFMRLSSLALTTKTVRKHMAAAILGVISLGILAAQLIVEGYRWQMGIVYALSLICICYWAAGFLSGANRPVKSRRRWFKYVTYAAAVLLLSVSVCLSALLPVVRFPEPGGKYQVGTKTFRFVDENREEIFTDNPDDHRELMVRVWYPADKPAGERPEPLLPRNKHDFDAYIGSYAKQIGIPSWILGYWKYIDTHSYPNAKAVREAAPYPLVILSHGMGTGMVLHASQAENLASHGYVVAAIDHTYSTLATVFPDGRVTDYRTVLDEDHFLEQGRNVGKIWSGDVRFVLDKLAAVNSGAGASGLEEMMDMERIGVMGHSFGGSTAFEASYTDDRIKAGIDMDGTVFELEGREAPNKPFLFMRAEGYFENMERLKNDKSIDKTSLEHLEKEFSISKKAVEHGGNFVEIDGAGHYNFTDLQLFSPLLPWTGMTGALKGGRGAEIVDRYVLEFFDEHLKGNAGTLLKGPNEAYPEVRFYGNASK</sequence>
<dbReference type="SUPFAM" id="SSF53474">
    <property type="entry name" value="alpha/beta-Hydrolases"/>
    <property type="match status" value="1"/>
</dbReference>
<evidence type="ECO:0000256" key="2">
    <source>
        <dbReference type="ARBA" id="ARBA00022963"/>
    </source>
</evidence>
<keyword evidence="3" id="KW-0443">Lipid metabolism</keyword>
<feature type="transmembrane region" description="Helical" evidence="4">
    <location>
        <begin position="91"/>
        <end position="114"/>
    </location>
</feature>
<dbReference type="PANTHER" id="PTHR10272:SF0">
    <property type="entry name" value="PLATELET-ACTIVATING FACTOR ACETYLHYDROLASE"/>
    <property type="match status" value="1"/>
</dbReference>
<proteinExistence type="predicted"/>
<evidence type="ECO:0000256" key="4">
    <source>
        <dbReference type="SAM" id="Phobius"/>
    </source>
</evidence>
<keyword evidence="4" id="KW-1133">Transmembrane helix</keyword>
<keyword evidence="1 5" id="KW-0378">Hydrolase</keyword>
<dbReference type="InterPro" id="IPR029058">
    <property type="entry name" value="AB_hydrolase_fold"/>
</dbReference>
<feature type="transmembrane region" description="Helical" evidence="4">
    <location>
        <begin position="30"/>
        <end position="49"/>
    </location>
</feature>
<protein>
    <submittedName>
        <fullName evidence="5">Carboxylic ester hydrolase</fullName>
    </submittedName>
</protein>
<dbReference type="PANTHER" id="PTHR10272">
    <property type="entry name" value="PLATELET-ACTIVATING FACTOR ACETYLHYDROLASE"/>
    <property type="match status" value="1"/>
</dbReference>
<comment type="caution">
    <text evidence="5">The sequence shown here is derived from an EMBL/GenBank/DDBJ whole genome shotgun (WGS) entry which is preliminary data.</text>
</comment>
<dbReference type="Pfam" id="PF03403">
    <property type="entry name" value="PAF-AH_p_II"/>
    <property type="match status" value="1"/>
</dbReference>
<name>A0A919XH22_9BACL</name>
<evidence type="ECO:0000256" key="3">
    <source>
        <dbReference type="ARBA" id="ARBA00023098"/>
    </source>
</evidence>
<dbReference type="Gene3D" id="3.40.50.1820">
    <property type="entry name" value="alpha/beta hydrolase"/>
    <property type="match status" value="1"/>
</dbReference>
<keyword evidence="4" id="KW-0472">Membrane</keyword>
<evidence type="ECO:0000256" key="1">
    <source>
        <dbReference type="ARBA" id="ARBA00022801"/>
    </source>
</evidence>
<accession>A0A919XH22</accession>
<dbReference type="Proteomes" id="UP000679779">
    <property type="component" value="Unassembled WGS sequence"/>
</dbReference>
<evidence type="ECO:0000313" key="5">
    <source>
        <dbReference type="EMBL" id="GIO31253.1"/>
    </source>
</evidence>
<evidence type="ECO:0000313" key="6">
    <source>
        <dbReference type="Proteomes" id="UP000679779"/>
    </source>
</evidence>
<keyword evidence="6" id="KW-1185">Reference proteome</keyword>
<gene>
    <name evidence="5" type="ORF">J2TS6_23940</name>
</gene>
<keyword evidence="2" id="KW-0442">Lipid degradation</keyword>
<organism evidence="5 6">
    <name type="scientific">Paenibacillus albilobatus</name>
    <dbReference type="NCBI Taxonomy" id="2716884"/>
    <lineage>
        <taxon>Bacteria</taxon>
        <taxon>Bacillati</taxon>
        <taxon>Bacillota</taxon>
        <taxon>Bacilli</taxon>
        <taxon>Bacillales</taxon>
        <taxon>Paenibacillaceae</taxon>
        <taxon>Paenibacillus</taxon>
    </lineage>
</organism>
<reference evidence="5" key="1">
    <citation type="submission" date="2021-03" db="EMBL/GenBank/DDBJ databases">
        <title>Antimicrobial resistance genes in bacteria isolated from Japanese honey, and their potential for conferring macrolide and lincosamide resistance in the American foulbrood pathogen Paenibacillus larvae.</title>
        <authorList>
            <person name="Okamoto M."/>
            <person name="Kumagai M."/>
            <person name="Kanamori H."/>
            <person name="Takamatsu D."/>
        </authorList>
    </citation>
    <scope>NUCLEOTIDE SEQUENCE</scope>
    <source>
        <strain evidence="5">J2TS6</strain>
    </source>
</reference>
<keyword evidence="4" id="KW-0812">Transmembrane</keyword>
<dbReference type="RefSeq" id="WP_160044807.1">
    <property type="nucleotide sequence ID" value="NZ_BORQ01000002.1"/>
</dbReference>
<feature type="transmembrane region" description="Helical" evidence="4">
    <location>
        <begin position="58"/>
        <end position="79"/>
    </location>
</feature>
<dbReference type="AlphaFoldDB" id="A0A919XH22"/>
<dbReference type="EMBL" id="BORQ01000002">
    <property type="protein sequence ID" value="GIO31253.1"/>
    <property type="molecule type" value="Genomic_DNA"/>
</dbReference>
<dbReference type="GO" id="GO:0003847">
    <property type="term" value="F:1-alkyl-2-acetylglycerophosphocholine esterase activity"/>
    <property type="evidence" value="ECO:0007669"/>
    <property type="project" value="TreeGrafter"/>
</dbReference>
<dbReference type="GO" id="GO:0016042">
    <property type="term" value="P:lipid catabolic process"/>
    <property type="evidence" value="ECO:0007669"/>
    <property type="project" value="UniProtKB-KW"/>
</dbReference>